<geneLocation type="plasmid" evidence="1 2">
    <name>pJCM12687</name>
</geneLocation>
<sequence>MPWYPGSDGQYVTNFWDGQQWLISLTNSHLILQGRPIALDEIMQVAYWHRTKIGVPGPANSYGSGMYIYRGFSVVDRGGHTSSLNFDNPLARDIPENEIAWRGLADISRQYIEPRIAGRIHEAVRGGEEYTIDDGWCFITLTNRGFTGRAMRTRTYSWADFYHVEVNPAFNNLSPSKQGQTRIWALTGKKRKLRFVTGLDTTVPNAVVLASLMPMCAQALATRIV</sequence>
<reference evidence="1 2" key="1">
    <citation type="journal article" date="2019" name="Emerg. Microbes Infect.">
        <title>Comprehensive subspecies identification of 175 nontuberculous mycobacteria species based on 7547 genomic profiles.</title>
        <authorList>
            <person name="Matsumoto Y."/>
            <person name="Kinjo T."/>
            <person name="Motooka D."/>
            <person name="Nabeya D."/>
            <person name="Jung N."/>
            <person name="Uechi K."/>
            <person name="Horii T."/>
            <person name="Iida T."/>
            <person name="Fujita J."/>
            <person name="Nakamura S."/>
        </authorList>
    </citation>
    <scope>NUCLEOTIDE SEQUENCE [LARGE SCALE GENOMIC DNA]</scope>
    <source>
        <strain evidence="1 2">JCM 12687</strain>
        <plasmid evidence="1">pJCM12687</plasmid>
    </source>
</reference>
<keyword evidence="1" id="KW-0614">Plasmid</keyword>
<proteinExistence type="predicted"/>
<evidence type="ECO:0000313" key="2">
    <source>
        <dbReference type="Proteomes" id="UP000467379"/>
    </source>
</evidence>
<organism evidence="1 2">
    <name type="scientific">Mycobacterium branderi</name>
    <dbReference type="NCBI Taxonomy" id="43348"/>
    <lineage>
        <taxon>Bacteria</taxon>
        <taxon>Bacillati</taxon>
        <taxon>Actinomycetota</taxon>
        <taxon>Actinomycetes</taxon>
        <taxon>Mycobacteriales</taxon>
        <taxon>Mycobacteriaceae</taxon>
        <taxon>Mycobacterium</taxon>
    </lineage>
</organism>
<dbReference type="Proteomes" id="UP000467379">
    <property type="component" value="Plasmid pJCM12687"/>
</dbReference>
<gene>
    <name evidence="1" type="ORF">MBRA_53540</name>
</gene>
<protein>
    <submittedName>
        <fullName evidence="1">Uncharacterized protein</fullName>
    </submittedName>
</protein>
<dbReference type="EMBL" id="AP022607">
    <property type="protein sequence ID" value="BBZ15159.1"/>
    <property type="molecule type" value="Genomic_DNA"/>
</dbReference>
<accession>A0ABM7KVE3</accession>
<evidence type="ECO:0000313" key="1">
    <source>
        <dbReference type="EMBL" id="BBZ15159.1"/>
    </source>
</evidence>
<name>A0ABM7KVE3_9MYCO</name>
<keyword evidence="2" id="KW-1185">Reference proteome</keyword>